<dbReference type="InterPro" id="IPR001387">
    <property type="entry name" value="Cro/C1-type_HTH"/>
</dbReference>
<keyword evidence="3" id="KW-1185">Reference proteome</keyword>
<evidence type="ECO:0000313" key="2">
    <source>
        <dbReference type="EMBL" id="OEF24800.1"/>
    </source>
</evidence>
<proteinExistence type="predicted"/>
<dbReference type="Proteomes" id="UP000094070">
    <property type="component" value="Unassembled WGS sequence"/>
</dbReference>
<dbReference type="InterPro" id="IPR013435">
    <property type="entry name" value="Mobile_mystery_prot_A"/>
</dbReference>
<dbReference type="InterPro" id="IPR010982">
    <property type="entry name" value="Lambda_DNA-bd_dom_sf"/>
</dbReference>
<dbReference type="EMBL" id="AJYK02000074">
    <property type="protein sequence ID" value="OEF24800.1"/>
    <property type="molecule type" value="Genomic_DNA"/>
</dbReference>
<dbReference type="NCBIfam" id="TIGR02612">
    <property type="entry name" value="mob_myst_A"/>
    <property type="match status" value="1"/>
</dbReference>
<dbReference type="RefSeq" id="WP_017026536.1">
    <property type="nucleotide sequence ID" value="NZ_AJYK02000074.1"/>
</dbReference>
<gene>
    <name evidence="2" type="ORF">A1QC_10010</name>
</gene>
<dbReference type="SMART" id="SM00530">
    <property type="entry name" value="HTH_XRE"/>
    <property type="match status" value="1"/>
</dbReference>
<reference evidence="2 3" key="1">
    <citation type="journal article" date="2012" name="Science">
        <title>Ecological populations of bacteria act as socially cohesive units of antibiotic production and resistance.</title>
        <authorList>
            <person name="Cordero O.X."/>
            <person name="Wildschutte H."/>
            <person name="Kirkup B."/>
            <person name="Proehl S."/>
            <person name="Ngo L."/>
            <person name="Hussain F."/>
            <person name="Le Roux F."/>
            <person name="Mincer T."/>
            <person name="Polz M.F."/>
        </authorList>
    </citation>
    <scope>NUCLEOTIDE SEQUENCE [LARGE SCALE GENOMIC DNA]</scope>
    <source>
        <strain evidence="2 3">1S-45</strain>
    </source>
</reference>
<dbReference type="OrthoDB" id="5951507at2"/>
<name>A0A1E5E1D7_9VIBR</name>
<dbReference type="PROSITE" id="PS50943">
    <property type="entry name" value="HTH_CROC1"/>
    <property type="match status" value="1"/>
</dbReference>
<dbReference type="STRING" id="1188252.A1QC_10010"/>
<sequence length="170" mass="19179">MKLPLLVTQKLTNVQAVVRKQIVVKIDKTMELKAPTPPKTGWIRTIREALGMSGTQLGERLNLTRNQISILERKEAAGTITLNQLQQIAEGLNADLMYAVVPRKSIEEILEDRAAEIAHSILEISHQNMFLEAQQLSKEKQHESTKMLIKELINAGGKVLWKTHIGENRK</sequence>
<protein>
    <submittedName>
        <fullName evidence="2">Transcriptional regulator</fullName>
    </submittedName>
</protein>
<dbReference type="AlphaFoldDB" id="A0A1E5E1D7"/>
<dbReference type="Gene3D" id="1.10.260.40">
    <property type="entry name" value="lambda repressor-like DNA-binding domains"/>
    <property type="match status" value="1"/>
</dbReference>
<accession>A0A1E5E1D7</accession>
<dbReference type="Pfam" id="PF01381">
    <property type="entry name" value="HTH_3"/>
    <property type="match status" value="1"/>
</dbReference>
<evidence type="ECO:0000313" key="3">
    <source>
        <dbReference type="Proteomes" id="UP000094070"/>
    </source>
</evidence>
<dbReference type="GO" id="GO:0003677">
    <property type="term" value="F:DNA binding"/>
    <property type="evidence" value="ECO:0007669"/>
    <property type="project" value="InterPro"/>
</dbReference>
<dbReference type="CDD" id="cd00093">
    <property type="entry name" value="HTH_XRE"/>
    <property type="match status" value="1"/>
</dbReference>
<dbReference type="SUPFAM" id="SSF47413">
    <property type="entry name" value="lambda repressor-like DNA-binding domains"/>
    <property type="match status" value="1"/>
</dbReference>
<comment type="caution">
    <text evidence="2">The sequence shown here is derived from an EMBL/GenBank/DDBJ whole genome shotgun (WGS) entry which is preliminary data.</text>
</comment>
<dbReference type="eggNOG" id="COG3620">
    <property type="taxonomic scope" value="Bacteria"/>
</dbReference>
<organism evidence="2 3">
    <name type="scientific">Vibrio rumoiensis 1S-45</name>
    <dbReference type="NCBI Taxonomy" id="1188252"/>
    <lineage>
        <taxon>Bacteria</taxon>
        <taxon>Pseudomonadati</taxon>
        <taxon>Pseudomonadota</taxon>
        <taxon>Gammaproteobacteria</taxon>
        <taxon>Vibrionales</taxon>
        <taxon>Vibrionaceae</taxon>
        <taxon>Vibrio</taxon>
    </lineage>
</organism>
<evidence type="ECO:0000259" key="1">
    <source>
        <dbReference type="PROSITE" id="PS50943"/>
    </source>
</evidence>
<feature type="domain" description="HTH cro/C1-type" evidence="1">
    <location>
        <begin position="43"/>
        <end position="99"/>
    </location>
</feature>